<name>A0A445JBU6_GLYSO</name>
<keyword evidence="2" id="KW-1185">Reference proteome</keyword>
<evidence type="ECO:0000313" key="1">
    <source>
        <dbReference type="EMBL" id="RZB95831.1"/>
    </source>
</evidence>
<dbReference type="AlphaFoldDB" id="A0A445JBU6"/>
<proteinExistence type="predicted"/>
<gene>
    <name evidence="1" type="ORF">D0Y65_019939</name>
</gene>
<comment type="caution">
    <text evidence="1">The sequence shown here is derived from an EMBL/GenBank/DDBJ whole genome shotgun (WGS) entry which is preliminary data.</text>
</comment>
<dbReference type="Proteomes" id="UP000289340">
    <property type="component" value="Chromosome 8"/>
</dbReference>
<reference evidence="1 2" key="1">
    <citation type="submission" date="2018-09" db="EMBL/GenBank/DDBJ databases">
        <title>A high-quality reference genome of wild soybean provides a powerful tool to mine soybean genomes.</title>
        <authorList>
            <person name="Xie M."/>
            <person name="Chung C.Y.L."/>
            <person name="Li M.-W."/>
            <person name="Wong F.-L."/>
            <person name="Chan T.-F."/>
            <person name="Lam H.-M."/>
        </authorList>
    </citation>
    <scope>NUCLEOTIDE SEQUENCE [LARGE SCALE GENOMIC DNA]</scope>
    <source>
        <strain evidence="2">cv. W05</strain>
        <tissue evidence="1">Hypocotyl of etiolated seedlings</tissue>
    </source>
</reference>
<accession>A0A445JBU6</accession>
<sequence length="91" mass="10177">TILRIHFGLNLNQPIKIVLEIPIAPSTCLNVACAVLGVYSQVKIPVIHILSSWETRHLSPHVVVKVPNPIYVLCNIFLSLLPKRENTSIIF</sequence>
<evidence type="ECO:0000313" key="2">
    <source>
        <dbReference type="Proteomes" id="UP000289340"/>
    </source>
</evidence>
<organism evidence="1 2">
    <name type="scientific">Glycine soja</name>
    <name type="common">Wild soybean</name>
    <dbReference type="NCBI Taxonomy" id="3848"/>
    <lineage>
        <taxon>Eukaryota</taxon>
        <taxon>Viridiplantae</taxon>
        <taxon>Streptophyta</taxon>
        <taxon>Embryophyta</taxon>
        <taxon>Tracheophyta</taxon>
        <taxon>Spermatophyta</taxon>
        <taxon>Magnoliopsida</taxon>
        <taxon>eudicotyledons</taxon>
        <taxon>Gunneridae</taxon>
        <taxon>Pentapetalae</taxon>
        <taxon>rosids</taxon>
        <taxon>fabids</taxon>
        <taxon>Fabales</taxon>
        <taxon>Fabaceae</taxon>
        <taxon>Papilionoideae</taxon>
        <taxon>50 kb inversion clade</taxon>
        <taxon>NPAAA clade</taxon>
        <taxon>indigoferoid/millettioid clade</taxon>
        <taxon>Phaseoleae</taxon>
        <taxon>Glycine</taxon>
        <taxon>Glycine subgen. Soja</taxon>
    </lineage>
</organism>
<feature type="non-terminal residue" evidence="1">
    <location>
        <position position="1"/>
    </location>
</feature>
<protein>
    <submittedName>
        <fullName evidence="1">Uncharacterized protein</fullName>
    </submittedName>
</protein>
<dbReference type="EMBL" id="QZWG01000008">
    <property type="protein sequence ID" value="RZB95831.1"/>
    <property type="molecule type" value="Genomic_DNA"/>
</dbReference>